<dbReference type="KEGG" id="lal:AT746_14095"/>
<dbReference type="EMBL" id="CP013650">
    <property type="protein sequence ID" value="ALS99275.1"/>
    <property type="molecule type" value="Genomic_DNA"/>
</dbReference>
<dbReference type="STRING" id="1526571.AT746_14095"/>
<dbReference type="Pfam" id="PF01584">
    <property type="entry name" value="CheW"/>
    <property type="match status" value="1"/>
</dbReference>
<proteinExistence type="predicted"/>
<evidence type="ECO:0000259" key="2">
    <source>
        <dbReference type="PROSITE" id="PS50851"/>
    </source>
</evidence>
<dbReference type="SUPFAM" id="SSF50341">
    <property type="entry name" value="CheW-like"/>
    <property type="match status" value="1"/>
</dbReference>
<dbReference type="GO" id="GO:0006935">
    <property type="term" value="P:chemotaxis"/>
    <property type="evidence" value="ECO:0007669"/>
    <property type="project" value="InterPro"/>
</dbReference>
<feature type="domain" description="CheW-like" evidence="2">
    <location>
        <begin position="110"/>
        <end position="248"/>
    </location>
</feature>
<accession>A0A0U2QNS8</accession>
<dbReference type="InterPro" id="IPR014506">
    <property type="entry name" value="UCP020479_CheW"/>
</dbReference>
<dbReference type="GO" id="GO:0007165">
    <property type="term" value="P:signal transduction"/>
    <property type="evidence" value="ECO:0007669"/>
    <property type="project" value="InterPro"/>
</dbReference>
<dbReference type="AlphaFoldDB" id="A0A0U2QNS8"/>
<dbReference type="RefSeq" id="WP_062481359.1">
    <property type="nucleotide sequence ID" value="NZ_CP013650.1"/>
</dbReference>
<gene>
    <name evidence="3" type="ORF">AT746_14095</name>
</gene>
<reference evidence="3 4" key="1">
    <citation type="submission" date="2015-12" db="EMBL/GenBank/DDBJ databases">
        <title>Complete genome of Lacimicrobium alkaliphilum KCTC 32984.</title>
        <authorList>
            <person name="Kim S.-G."/>
            <person name="Lee Y.-J."/>
        </authorList>
    </citation>
    <scope>NUCLEOTIDE SEQUENCE [LARGE SCALE GENOMIC DNA]</scope>
    <source>
        <strain evidence="3 4">YelD216</strain>
    </source>
</reference>
<evidence type="ECO:0000313" key="4">
    <source>
        <dbReference type="Proteomes" id="UP000068447"/>
    </source>
</evidence>
<sequence length="263" mass="29162">MSKGQFANEGVMEDYLSALLTDDPVIEAVQKQSVARLLEQAKIEEQVRAEEQARVEVPVAPAPEPPKPAPVAPPVSETGSVTQTSLAEKVQQKSVAMPTQQEQAEFRQGSFQALFFKVAGLTLAVPLTELGGIHKLEKTSALLGKPKWFNGVMLHRDEKLNVVDTAQWVMPEKYDETLAESLNYQYLIMLGDSGWGLSCESLVNTVKLEQDDVKWREHHGKRPWLAGLVKEKMCALIDASQLVKMLEQGLNSNDEDDAREPVL</sequence>
<feature type="compositionally biased region" description="Pro residues" evidence="1">
    <location>
        <begin position="60"/>
        <end position="73"/>
    </location>
</feature>
<dbReference type="SMART" id="SM00260">
    <property type="entry name" value="CheW"/>
    <property type="match status" value="1"/>
</dbReference>
<dbReference type="InterPro" id="IPR002545">
    <property type="entry name" value="CheW-lke_dom"/>
</dbReference>
<evidence type="ECO:0000313" key="3">
    <source>
        <dbReference type="EMBL" id="ALS99275.1"/>
    </source>
</evidence>
<keyword evidence="4" id="KW-1185">Reference proteome</keyword>
<organism evidence="3 4">
    <name type="scientific">Lacimicrobium alkaliphilum</name>
    <dbReference type="NCBI Taxonomy" id="1526571"/>
    <lineage>
        <taxon>Bacteria</taxon>
        <taxon>Pseudomonadati</taxon>
        <taxon>Pseudomonadota</taxon>
        <taxon>Gammaproteobacteria</taxon>
        <taxon>Alteromonadales</taxon>
        <taxon>Alteromonadaceae</taxon>
        <taxon>Lacimicrobium</taxon>
    </lineage>
</organism>
<evidence type="ECO:0000256" key="1">
    <source>
        <dbReference type="SAM" id="MobiDB-lite"/>
    </source>
</evidence>
<dbReference type="InterPro" id="IPR036061">
    <property type="entry name" value="CheW-like_dom_sf"/>
</dbReference>
<protein>
    <recommendedName>
        <fullName evidence="2">CheW-like domain-containing protein</fullName>
    </recommendedName>
</protein>
<name>A0A0U2QNS8_9ALTE</name>
<dbReference type="PROSITE" id="PS50851">
    <property type="entry name" value="CHEW"/>
    <property type="match status" value="1"/>
</dbReference>
<dbReference type="Proteomes" id="UP000068447">
    <property type="component" value="Chromosome"/>
</dbReference>
<dbReference type="PIRSF" id="PIRSF020479">
    <property type="entry name" value="UCP020479_CheW"/>
    <property type="match status" value="1"/>
</dbReference>
<dbReference type="OrthoDB" id="5565759at2"/>
<feature type="region of interest" description="Disordered" evidence="1">
    <location>
        <begin position="58"/>
        <end position="78"/>
    </location>
</feature>